<proteinExistence type="predicted"/>
<evidence type="ECO:0000313" key="1">
    <source>
        <dbReference type="EMBL" id="KAI6084795.1"/>
    </source>
</evidence>
<protein>
    <submittedName>
        <fullName evidence="1">Uncharacterized protein</fullName>
    </submittedName>
</protein>
<sequence>MDNVLRCNILKCRKELRDKALVTTCSHIFCIDCASRLGLTGQRYDHCKSCPACGAQLTNPDDAVISDLNPSEDYKTSVLSGLSPNVIIECASRALSFWAYQASQEVYYQEQFSKALTEKYSNLSVDFDKLINDANIDQDNLRRKNDELTQAFKEKSRKCMQIQELYDKLKRKAMLGQMQNAAEDAADTTLYGSLEDGQQLEGGIQNPVNHDDHASYGQYRPALYEHQRMSGRYQNQMAKQNPGSNWPRVMGAQSNIPITPSTHRQRLGNPTGIGLSTIPGLVTGTPRTHHRQTDPRAPLGEISSNSHQNNARFPAVGLSSGLKVSHGVGNPDGFAAPSTRPRAAQRPTPVSSTFTRRPTGGQPENVLGGIRSGFSNI</sequence>
<dbReference type="Proteomes" id="UP001497680">
    <property type="component" value="Unassembled WGS sequence"/>
</dbReference>
<accession>A0ACC0CWF6</accession>
<gene>
    <name evidence="1" type="ORF">F4821DRAFT_261509</name>
</gene>
<keyword evidence="2" id="KW-1185">Reference proteome</keyword>
<name>A0ACC0CWF6_9PEZI</name>
<reference evidence="1 2" key="1">
    <citation type="journal article" date="2022" name="New Phytol.">
        <title>Ecological generalism drives hyperdiversity of secondary metabolite gene clusters in xylarialean endophytes.</title>
        <authorList>
            <person name="Franco M.E.E."/>
            <person name="Wisecaver J.H."/>
            <person name="Arnold A.E."/>
            <person name="Ju Y.M."/>
            <person name="Slot J.C."/>
            <person name="Ahrendt S."/>
            <person name="Moore L.P."/>
            <person name="Eastman K.E."/>
            <person name="Scott K."/>
            <person name="Konkel Z."/>
            <person name="Mondo S.J."/>
            <person name="Kuo A."/>
            <person name="Hayes R.D."/>
            <person name="Haridas S."/>
            <person name="Andreopoulos B."/>
            <person name="Riley R."/>
            <person name="LaButti K."/>
            <person name="Pangilinan J."/>
            <person name="Lipzen A."/>
            <person name="Amirebrahimi M."/>
            <person name="Yan J."/>
            <person name="Adam C."/>
            <person name="Keymanesh K."/>
            <person name="Ng V."/>
            <person name="Louie K."/>
            <person name="Northen T."/>
            <person name="Drula E."/>
            <person name="Henrissat B."/>
            <person name="Hsieh H.M."/>
            <person name="Youens-Clark K."/>
            <person name="Lutzoni F."/>
            <person name="Miadlikowska J."/>
            <person name="Eastwood D.C."/>
            <person name="Hamelin R.C."/>
            <person name="Grigoriev I.V."/>
            <person name="U'Ren J.M."/>
        </authorList>
    </citation>
    <scope>NUCLEOTIDE SEQUENCE [LARGE SCALE GENOMIC DNA]</scope>
    <source>
        <strain evidence="1 2">ER1909</strain>
    </source>
</reference>
<dbReference type="EMBL" id="MU394332">
    <property type="protein sequence ID" value="KAI6084795.1"/>
    <property type="molecule type" value="Genomic_DNA"/>
</dbReference>
<organism evidence="1 2">
    <name type="scientific">Hypoxylon rubiginosum</name>
    <dbReference type="NCBI Taxonomy" id="110542"/>
    <lineage>
        <taxon>Eukaryota</taxon>
        <taxon>Fungi</taxon>
        <taxon>Dikarya</taxon>
        <taxon>Ascomycota</taxon>
        <taxon>Pezizomycotina</taxon>
        <taxon>Sordariomycetes</taxon>
        <taxon>Xylariomycetidae</taxon>
        <taxon>Xylariales</taxon>
        <taxon>Hypoxylaceae</taxon>
        <taxon>Hypoxylon</taxon>
    </lineage>
</organism>
<evidence type="ECO:0000313" key="2">
    <source>
        <dbReference type="Proteomes" id="UP001497680"/>
    </source>
</evidence>
<comment type="caution">
    <text evidence="1">The sequence shown here is derived from an EMBL/GenBank/DDBJ whole genome shotgun (WGS) entry which is preliminary data.</text>
</comment>